<protein>
    <recommendedName>
        <fullName evidence="3">Arrestin-like N-terminal domain-containing protein</fullName>
    </recommendedName>
</protein>
<evidence type="ECO:0000313" key="2">
    <source>
        <dbReference type="Proteomes" id="UP001338125"/>
    </source>
</evidence>
<proteinExistence type="predicted"/>
<accession>A0ABR0SSK0</accession>
<evidence type="ECO:0000313" key="1">
    <source>
        <dbReference type="EMBL" id="KAK5995128.1"/>
    </source>
</evidence>
<dbReference type="EMBL" id="JAVFKD010000004">
    <property type="protein sequence ID" value="KAK5995128.1"/>
    <property type="molecule type" value="Genomic_DNA"/>
</dbReference>
<reference evidence="1 2" key="1">
    <citation type="submission" date="2024-01" db="EMBL/GenBank/DDBJ databases">
        <title>Complete genome of Cladobotryum mycophilum ATHUM6906.</title>
        <authorList>
            <person name="Christinaki A.C."/>
            <person name="Myridakis A.I."/>
            <person name="Kouvelis V.N."/>
        </authorList>
    </citation>
    <scope>NUCLEOTIDE SEQUENCE [LARGE SCALE GENOMIC DNA]</scope>
    <source>
        <strain evidence="1 2">ATHUM6906</strain>
    </source>
</reference>
<keyword evidence="2" id="KW-1185">Reference proteome</keyword>
<evidence type="ECO:0008006" key="3">
    <source>
        <dbReference type="Google" id="ProtNLM"/>
    </source>
</evidence>
<dbReference type="Proteomes" id="UP001338125">
    <property type="component" value="Unassembled WGS sequence"/>
</dbReference>
<dbReference type="Gene3D" id="2.60.40.640">
    <property type="match status" value="1"/>
</dbReference>
<gene>
    <name evidence="1" type="ORF">PT974_03522</name>
</gene>
<dbReference type="InterPro" id="IPR014752">
    <property type="entry name" value="Arrestin-like_C"/>
</dbReference>
<organism evidence="1 2">
    <name type="scientific">Cladobotryum mycophilum</name>
    <dbReference type="NCBI Taxonomy" id="491253"/>
    <lineage>
        <taxon>Eukaryota</taxon>
        <taxon>Fungi</taxon>
        <taxon>Dikarya</taxon>
        <taxon>Ascomycota</taxon>
        <taxon>Pezizomycotina</taxon>
        <taxon>Sordariomycetes</taxon>
        <taxon>Hypocreomycetidae</taxon>
        <taxon>Hypocreales</taxon>
        <taxon>Hypocreaceae</taxon>
        <taxon>Cladobotryum</taxon>
    </lineage>
</organism>
<sequence>MIPADLRLKLTGDRNKTGYLPGDRLEGVVTRWMPMTDIMTVITVTLYAKAKTMVTNRVPPKIWSTYRSKVNILGTLGHQMVVYRRPVATDAIPTKPTRWEFAFQIPNSMRKVDVIEGDAQAWTFLGEDREEASLPASFFHTHHSLSKIGLGHVEYYLEAVLFDSRGKTSKATTPVTIGSRTATLTLGKIQAGVRFHRDATVASQRLLGSGEAANVSHETKDKTKIKTKSVFSSSAIPQCFYHLHIRTPAILQLGNPQYIPFTVRAHIGKDETTPDLPHHGLIVKGFNLYIDQLSKLVARKKSKEYKCTEKKEDKDRDKSPVVLPLASTPDHPVNIGRSFNVLLRNTSTLRESYTAPNLIVYHELRWELTLSLAGEERTFRGSNVVLLRGPTNPDAISAAVSAVSSR</sequence>
<comment type="caution">
    <text evidence="1">The sequence shown here is derived from an EMBL/GenBank/DDBJ whole genome shotgun (WGS) entry which is preliminary data.</text>
</comment>
<name>A0ABR0SSK0_9HYPO</name>